<organism evidence="2 3">
    <name type="scientific">Pontibacter burrus</name>
    <dbReference type="NCBI Taxonomy" id="2704466"/>
    <lineage>
        <taxon>Bacteria</taxon>
        <taxon>Pseudomonadati</taxon>
        <taxon>Bacteroidota</taxon>
        <taxon>Cytophagia</taxon>
        <taxon>Cytophagales</taxon>
        <taxon>Hymenobacteraceae</taxon>
        <taxon>Pontibacter</taxon>
    </lineage>
</organism>
<dbReference type="InterPro" id="IPR000182">
    <property type="entry name" value="GNAT_dom"/>
</dbReference>
<evidence type="ECO:0000259" key="1">
    <source>
        <dbReference type="PROSITE" id="PS51186"/>
    </source>
</evidence>
<dbReference type="RefSeq" id="WP_163911779.1">
    <property type="nucleotide sequence ID" value="NZ_JAAGWD010000001.1"/>
</dbReference>
<proteinExistence type="predicted"/>
<evidence type="ECO:0000313" key="3">
    <source>
        <dbReference type="Proteomes" id="UP000474777"/>
    </source>
</evidence>
<evidence type="ECO:0000313" key="2">
    <source>
        <dbReference type="EMBL" id="NEM96486.1"/>
    </source>
</evidence>
<keyword evidence="3" id="KW-1185">Reference proteome</keyword>
<dbReference type="CDD" id="cd04301">
    <property type="entry name" value="NAT_SF"/>
    <property type="match status" value="1"/>
</dbReference>
<keyword evidence="2" id="KW-0808">Transferase</keyword>
<reference evidence="2 3" key="1">
    <citation type="submission" date="2020-02" db="EMBL/GenBank/DDBJ databases">
        <authorList>
            <person name="Kim M.K."/>
        </authorList>
    </citation>
    <scope>NUCLEOTIDE SEQUENCE [LARGE SCALE GENOMIC DNA]</scope>
    <source>
        <strain evidence="2 3">BT327</strain>
    </source>
</reference>
<comment type="caution">
    <text evidence="2">The sequence shown here is derived from an EMBL/GenBank/DDBJ whole genome shotgun (WGS) entry which is preliminary data.</text>
</comment>
<dbReference type="EMBL" id="JAAGWD010000001">
    <property type="protein sequence ID" value="NEM96486.1"/>
    <property type="molecule type" value="Genomic_DNA"/>
</dbReference>
<name>A0A6B3LQK4_9BACT</name>
<accession>A0A6B3LQK4</accession>
<dbReference type="GO" id="GO:0016747">
    <property type="term" value="F:acyltransferase activity, transferring groups other than amino-acyl groups"/>
    <property type="evidence" value="ECO:0007669"/>
    <property type="project" value="InterPro"/>
</dbReference>
<feature type="domain" description="N-acetyltransferase" evidence="1">
    <location>
        <begin position="1"/>
        <end position="146"/>
    </location>
</feature>
<sequence length="146" mass="17218">MIRSYTSADKSTLLELLRLNTPQYFHPSEEPDFLFYLEKELESYYVFLDNETIVGCGGINYFPDQKQARLSWDIIHPQQQGKGVGRQLLEHRLTEIRSNPEIETIVVRTSQLVYPFYQKLNFKLSRVEKDFWAAGFDLYEMSLPAR</sequence>
<dbReference type="InterPro" id="IPR016181">
    <property type="entry name" value="Acyl_CoA_acyltransferase"/>
</dbReference>
<dbReference type="Gene3D" id="3.40.630.30">
    <property type="match status" value="1"/>
</dbReference>
<dbReference type="PROSITE" id="PS51186">
    <property type="entry name" value="GNAT"/>
    <property type="match status" value="1"/>
</dbReference>
<dbReference type="AlphaFoldDB" id="A0A6B3LQK4"/>
<protein>
    <submittedName>
        <fullName evidence="2">GNAT family N-acetyltransferase</fullName>
    </submittedName>
</protein>
<dbReference type="SUPFAM" id="SSF55729">
    <property type="entry name" value="Acyl-CoA N-acyltransferases (Nat)"/>
    <property type="match status" value="1"/>
</dbReference>
<gene>
    <name evidence="2" type="ORF">GXP69_02155</name>
</gene>
<dbReference type="Proteomes" id="UP000474777">
    <property type="component" value="Unassembled WGS sequence"/>
</dbReference>
<dbReference type="Pfam" id="PF00583">
    <property type="entry name" value="Acetyltransf_1"/>
    <property type="match status" value="1"/>
</dbReference>